<feature type="compositionally biased region" description="Polar residues" evidence="8">
    <location>
        <begin position="692"/>
        <end position="710"/>
    </location>
</feature>
<dbReference type="CDD" id="cd12148">
    <property type="entry name" value="fungal_TF_MHR"/>
    <property type="match status" value="1"/>
</dbReference>
<feature type="region of interest" description="Disordered" evidence="8">
    <location>
        <begin position="28"/>
        <end position="112"/>
    </location>
</feature>
<dbReference type="SMART" id="SM00906">
    <property type="entry name" value="Fungal_trans"/>
    <property type="match status" value="1"/>
</dbReference>
<name>A0A0V1PV11_9ASCO</name>
<evidence type="ECO:0000256" key="8">
    <source>
        <dbReference type="SAM" id="MobiDB-lite"/>
    </source>
</evidence>
<dbReference type="GeneID" id="26841325"/>
<evidence type="ECO:0000256" key="2">
    <source>
        <dbReference type="ARBA" id="ARBA00022723"/>
    </source>
</evidence>
<dbReference type="InterPro" id="IPR007219">
    <property type="entry name" value="XnlR_reg_dom"/>
</dbReference>
<evidence type="ECO:0000256" key="7">
    <source>
        <dbReference type="ARBA" id="ARBA00023242"/>
    </source>
</evidence>
<dbReference type="PANTHER" id="PTHR47782:SF1">
    <property type="entry name" value="PYRIMIDINE PATHWAY REGULATORY PROTEIN 1"/>
    <property type="match status" value="1"/>
</dbReference>
<accession>A0A0V1PV11</accession>
<feature type="region of interest" description="Disordered" evidence="8">
    <location>
        <begin position="688"/>
        <end position="730"/>
    </location>
</feature>
<dbReference type="GO" id="GO:0008270">
    <property type="term" value="F:zinc ion binding"/>
    <property type="evidence" value="ECO:0007669"/>
    <property type="project" value="InterPro"/>
</dbReference>
<dbReference type="GO" id="GO:0005634">
    <property type="term" value="C:nucleus"/>
    <property type="evidence" value="ECO:0007669"/>
    <property type="project" value="UniProtKB-SubCell"/>
</dbReference>
<dbReference type="GO" id="GO:0000981">
    <property type="term" value="F:DNA-binding transcription factor activity, RNA polymerase II-specific"/>
    <property type="evidence" value="ECO:0007669"/>
    <property type="project" value="TreeGrafter"/>
</dbReference>
<sequence length="787" mass="88999">MNKDKVLGKTATRSYVWSLEERIRAFEGEHGLFDQYPKSEQHRSKRARLSNSQNQDISNGKVPLPISRSPSPSQPPQRSSPSRSYSDLSVSVNNGKHDNEDADNSDNDDEGTIQSTMDTLLATTFSGGAATHVSDDLDSQIRQYSSPSSGQSAREIFIEKENMALAKLGRDFLKQVRRINSKNRVTDITAYDYNILTRLAKRYFTWMNSAHPVLHECMFHLQLEKCRHRNKEVSVIDRFQVSMVIAISLVSIGRPHLSTSEIGRIANDFWKSATKLRGRLLFGSGIKKLQNILLLLQYTLLVPKAGNLWQLSGSAMRLATEMGLYAEPNPSQEYDPLTLDLRRRVFWTCYCIDRILATVMGRPTGIPDTWISAEFPALVEDKLVTVHGIESGPICHLKVAQIQQIRIYRLQSEIHKRLYAHNQNKLPHEDMNSWSWQMYDQLRLWRSSFSLPTPLITKEWTELQFHIAVVLLFRPSPNRPKLSNEALHVAFHSAGEVMKLVKVMHRECSAVFSWLTVQNLFMCGLTFVNSLKELAERRNSHQLCISFVEIFLQIQSCTAMLETLSALEAGANERIRNAFEMISSNVLQNITTMAPSFPHQSNQEGCIWSQIAKLNNISIPRPTNIEGTSIPIQDYSIILQQTDMQGWESLSNGYGDEHFSEHDTDASTNNGMLDLPIDTNAYTVSKGRRSTNHAVSSNQVGCLSNDSNRTLGKPNQEISSSRDPMQPFTAHEDPSMERLAAISNVAAEAEPIRDIGILPDWSDTNLGAELERWFLYPLPDASEQFSI</sequence>
<evidence type="ECO:0000259" key="9">
    <source>
        <dbReference type="SMART" id="SM00906"/>
    </source>
</evidence>
<evidence type="ECO:0000256" key="3">
    <source>
        <dbReference type="ARBA" id="ARBA00022833"/>
    </source>
</evidence>
<dbReference type="GO" id="GO:0045944">
    <property type="term" value="P:positive regulation of transcription by RNA polymerase II"/>
    <property type="evidence" value="ECO:0007669"/>
    <property type="project" value="TreeGrafter"/>
</dbReference>
<comment type="subcellular location">
    <subcellularLocation>
        <location evidence="1">Nucleus</location>
    </subcellularLocation>
</comment>
<feature type="compositionally biased region" description="Low complexity" evidence="8">
    <location>
        <begin position="62"/>
        <end position="92"/>
    </location>
</feature>
<feature type="domain" description="Xylanolytic transcriptional activator regulatory" evidence="9">
    <location>
        <begin position="308"/>
        <end position="382"/>
    </location>
</feature>
<dbReference type="EMBL" id="LMYN01000113">
    <property type="protein sequence ID" value="KRZ99908.1"/>
    <property type="molecule type" value="Genomic_DNA"/>
</dbReference>
<evidence type="ECO:0000313" key="10">
    <source>
        <dbReference type="EMBL" id="KRZ99908.1"/>
    </source>
</evidence>
<dbReference type="GO" id="GO:0043565">
    <property type="term" value="F:sequence-specific DNA binding"/>
    <property type="evidence" value="ECO:0007669"/>
    <property type="project" value="TreeGrafter"/>
</dbReference>
<dbReference type="InterPro" id="IPR052202">
    <property type="entry name" value="Yeast_MetPath_Reg"/>
</dbReference>
<feature type="compositionally biased region" description="Basic and acidic residues" evidence="8">
    <location>
        <begin position="28"/>
        <end position="42"/>
    </location>
</feature>
<keyword evidence="6" id="KW-0804">Transcription</keyword>
<keyword evidence="4" id="KW-0805">Transcription regulation</keyword>
<keyword evidence="5" id="KW-0238">DNA-binding</keyword>
<comment type="caution">
    <text evidence="10">The sequence shown here is derived from an EMBL/GenBank/DDBJ whole genome shotgun (WGS) entry which is preliminary data.</text>
</comment>
<feature type="compositionally biased region" description="Acidic residues" evidence="8">
    <location>
        <begin position="100"/>
        <end position="111"/>
    </location>
</feature>
<keyword evidence="3" id="KW-0862">Zinc</keyword>
<evidence type="ECO:0000313" key="11">
    <source>
        <dbReference type="Proteomes" id="UP000054251"/>
    </source>
</evidence>
<keyword evidence="11" id="KW-1185">Reference proteome</keyword>
<keyword evidence="7" id="KW-0539">Nucleus</keyword>
<dbReference type="AlphaFoldDB" id="A0A0V1PV11"/>
<protein>
    <recommendedName>
        <fullName evidence="9">Xylanolytic transcriptional activator regulatory domain-containing protein</fullName>
    </recommendedName>
</protein>
<dbReference type="OrthoDB" id="189997at2759"/>
<gene>
    <name evidence="10" type="ORF">AC631_04316</name>
</gene>
<dbReference type="RefSeq" id="XP_015466011.1">
    <property type="nucleotide sequence ID" value="XM_015613145.1"/>
</dbReference>
<evidence type="ECO:0000256" key="1">
    <source>
        <dbReference type="ARBA" id="ARBA00004123"/>
    </source>
</evidence>
<evidence type="ECO:0000256" key="5">
    <source>
        <dbReference type="ARBA" id="ARBA00023125"/>
    </source>
</evidence>
<proteinExistence type="predicted"/>
<dbReference type="Pfam" id="PF04082">
    <property type="entry name" value="Fungal_trans"/>
    <property type="match status" value="1"/>
</dbReference>
<dbReference type="PANTHER" id="PTHR47782">
    <property type="entry name" value="ZN(II)2CYS6 TRANSCRIPTION FACTOR (EUROFUNG)-RELATED"/>
    <property type="match status" value="1"/>
</dbReference>
<dbReference type="Proteomes" id="UP000054251">
    <property type="component" value="Unassembled WGS sequence"/>
</dbReference>
<dbReference type="GO" id="GO:0006351">
    <property type="term" value="P:DNA-templated transcription"/>
    <property type="evidence" value="ECO:0007669"/>
    <property type="project" value="InterPro"/>
</dbReference>
<evidence type="ECO:0000256" key="6">
    <source>
        <dbReference type="ARBA" id="ARBA00023163"/>
    </source>
</evidence>
<keyword evidence="2" id="KW-0479">Metal-binding</keyword>
<organism evidence="10 11">
    <name type="scientific">Debaryomyces fabryi</name>
    <dbReference type="NCBI Taxonomy" id="58627"/>
    <lineage>
        <taxon>Eukaryota</taxon>
        <taxon>Fungi</taxon>
        <taxon>Dikarya</taxon>
        <taxon>Ascomycota</taxon>
        <taxon>Saccharomycotina</taxon>
        <taxon>Pichiomycetes</taxon>
        <taxon>Debaryomycetaceae</taxon>
        <taxon>Debaryomyces</taxon>
    </lineage>
</organism>
<reference evidence="10 11" key="1">
    <citation type="submission" date="2015-11" db="EMBL/GenBank/DDBJ databases">
        <title>The genome of Debaryomyces fabryi.</title>
        <authorList>
            <person name="Tafer H."/>
            <person name="Lopandic K."/>
        </authorList>
    </citation>
    <scope>NUCLEOTIDE SEQUENCE [LARGE SCALE GENOMIC DNA]</scope>
    <source>
        <strain evidence="10 11">CBS 789</strain>
    </source>
</reference>
<feature type="compositionally biased region" description="Polar residues" evidence="8">
    <location>
        <begin position="49"/>
        <end position="58"/>
    </location>
</feature>
<evidence type="ECO:0000256" key="4">
    <source>
        <dbReference type="ARBA" id="ARBA00023015"/>
    </source>
</evidence>